<evidence type="ECO:0000313" key="2">
    <source>
        <dbReference type="EMBL" id="MFK2902684.1"/>
    </source>
</evidence>
<keyword evidence="1" id="KW-0732">Signal</keyword>
<evidence type="ECO:0000313" key="3">
    <source>
        <dbReference type="Proteomes" id="UP001620460"/>
    </source>
</evidence>
<feature type="chain" id="PRO_5046520666" description="DUF4340 domain-containing protein" evidence="1">
    <location>
        <begin position="23"/>
        <end position="163"/>
    </location>
</feature>
<evidence type="ECO:0000256" key="1">
    <source>
        <dbReference type="SAM" id="SignalP"/>
    </source>
</evidence>
<proteinExistence type="predicted"/>
<organism evidence="2 3">
    <name type="scientific">Dyella ginsengisoli</name>
    <dbReference type="NCBI Taxonomy" id="363848"/>
    <lineage>
        <taxon>Bacteria</taxon>
        <taxon>Pseudomonadati</taxon>
        <taxon>Pseudomonadota</taxon>
        <taxon>Gammaproteobacteria</taxon>
        <taxon>Lysobacterales</taxon>
        <taxon>Rhodanobacteraceae</taxon>
        <taxon>Dyella</taxon>
    </lineage>
</organism>
<accession>A0ABW8JNV3</accession>
<dbReference type="RefSeq" id="WP_404629805.1">
    <property type="nucleotide sequence ID" value="NZ_JADIKM010000001.1"/>
</dbReference>
<dbReference type="EMBL" id="JADIKM010000001">
    <property type="protein sequence ID" value="MFK2902684.1"/>
    <property type="molecule type" value="Genomic_DNA"/>
</dbReference>
<protein>
    <recommendedName>
        <fullName evidence="4">DUF4340 domain-containing protein</fullName>
    </recommendedName>
</protein>
<name>A0ABW8JNV3_9GAMM</name>
<keyword evidence="3" id="KW-1185">Reference proteome</keyword>
<reference evidence="2 3" key="1">
    <citation type="submission" date="2020-10" db="EMBL/GenBank/DDBJ databases">
        <title>Phylogeny of dyella-like bacteria.</title>
        <authorList>
            <person name="Fu J."/>
        </authorList>
    </citation>
    <scope>NUCLEOTIDE SEQUENCE [LARGE SCALE GENOMIC DNA]</scope>
    <source>
        <strain evidence="2 3">Gsoil3046</strain>
    </source>
</reference>
<dbReference type="Proteomes" id="UP001620460">
    <property type="component" value="Unassembled WGS sequence"/>
</dbReference>
<comment type="caution">
    <text evidence="2">The sequence shown here is derived from an EMBL/GenBank/DDBJ whole genome shotgun (WGS) entry which is preliminary data.</text>
</comment>
<evidence type="ECO:0008006" key="4">
    <source>
        <dbReference type="Google" id="ProtNLM"/>
    </source>
</evidence>
<feature type="signal peptide" evidence="1">
    <location>
        <begin position="1"/>
        <end position="22"/>
    </location>
</feature>
<sequence>MRRAARQRLFLLLGVAALVALAAWQWQRDAAAAPGALTGLDPAAITRITLTLQGGQPEHYARRDGHWWRTDGTPARADDGRLDELTEIAAAPVASWRPLGDFEPARIGLAKPVATLVLDDQTLRFGDTSATGPLCYVQAGDRVALVSVRYTPRPATHDAIRAD</sequence>
<gene>
    <name evidence="2" type="ORF">ISP17_01815</name>
</gene>